<feature type="domain" description="MobA-like NTP transferase" evidence="2">
    <location>
        <begin position="24"/>
        <end position="125"/>
    </location>
</feature>
<evidence type="ECO:0000313" key="3">
    <source>
        <dbReference type="EMBL" id="QZD96451.1"/>
    </source>
</evidence>
<keyword evidence="4" id="KW-1185">Reference proteome</keyword>
<evidence type="ECO:0000313" key="4">
    <source>
        <dbReference type="Proteomes" id="UP000824321"/>
    </source>
</evidence>
<keyword evidence="1" id="KW-0460">Magnesium</keyword>
<reference evidence="3 4" key="1">
    <citation type="submission" date="2021-08" db="EMBL/GenBank/DDBJ databases">
        <title>Comparative Genomics Analysis of the Genus Qipengyuania Reveals Extensive Genetic Diversity and Metabolic Versatility, Including the Description of Fifteen Novel Species.</title>
        <authorList>
            <person name="Liu Y."/>
        </authorList>
    </citation>
    <scope>NUCLEOTIDE SEQUENCE [LARGE SCALE GENOMIC DNA]</scope>
    <source>
        <strain evidence="3 4">1NDH1</strain>
    </source>
</reference>
<proteinExistence type="predicted"/>
<dbReference type="InterPro" id="IPR025877">
    <property type="entry name" value="MobA-like_NTP_Trfase"/>
</dbReference>
<dbReference type="Pfam" id="PF12804">
    <property type="entry name" value="NTP_transf_3"/>
    <property type="match status" value="1"/>
</dbReference>
<dbReference type="InterPro" id="IPR029044">
    <property type="entry name" value="Nucleotide-diphossugar_trans"/>
</dbReference>
<gene>
    <name evidence="3" type="ORF">K3136_00955</name>
</gene>
<dbReference type="Proteomes" id="UP000824321">
    <property type="component" value="Chromosome"/>
</dbReference>
<name>A0ABX9A5X5_9SPHN</name>
<evidence type="ECO:0000259" key="2">
    <source>
        <dbReference type="Pfam" id="PF12804"/>
    </source>
</evidence>
<dbReference type="EMBL" id="CP081294">
    <property type="protein sequence ID" value="QZD96451.1"/>
    <property type="molecule type" value="Genomic_DNA"/>
</dbReference>
<protein>
    <submittedName>
        <fullName evidence="3">Nucleotidyltransferase family protein</fullName>
    </submittedName>
</protein>
<evidence type="ECO:0000256" key="1">
    <source>
        <dbReference type="ARBA" id="ARBA00022842"/>
    </source>
</evidence>
<organism evidence="3 4">
    <name type="scientific">Qipengyuania gelatinilytica</name>
    <dbReference type="NCBI Taxonomy" id="2867231"/>
    <lineage>
        <taxon>Bacteria</taxon>
        <taxon>Pseudomonadati</taxon>
        <taxon>Pseudomonadota</taxon>
        <taxon>Alphaproteobacteria</taxon>
        <taxon>Sphingomonadales</taxon>
        <taxon>Erythrobacteraceae</taxon>
        <taxon>Qipengyuania</taxon>
    </lineage>
</organism>
<dbReference type="Gene3D" id="3.90.550.10">
    <property type="entry name" value="Spore Coat Polysaccharide Biosynthesis Protein SpsA, Chain A"/>
    <property type="match status" value="1"/>
</dbReference>
<accession>A0ABX9A5X5</accession>
<sequence>MEAAALVLAGTRPGGDPFAAAQGVAHKSLIKIDGKTLLERVMLALREAGVSRIGVSCDEGPVADLARGLGAQVIPTGRGPSASVLSGFEVLGAPLIVTTSDHALLQPGWIGELVDGTPEDADLSVMLAERATVQRAMPESKRTYLRFADGHWSGCNLFYLQSPEARRAIDTWSMVEADRKRPWRIAARLGVGTLLSMLLGRLTIAEGLARLGDKIGVQAALVSASNGLAAVDVDKQADLDAVRALIAREKEGSSANPV</sequence>
<dbReference type="SUPFAM" id="SSF53448">
    <property type="entry name" value="Nucleotide-diphospho-sugar transferases"/>
    <property type="match status" value="1"/>
</dbReference>